<dbReference type="EMBL" id="JACCHL010000001">
    <property type="protein sequence ID" value="NYH51313.1"/>
    <property type="molecule type" value="Genomic_DNA"/>
</dbReference>
<proteinExistence type="predicted"/>
<comment type="caution">
    <text evidence="1">The sequence shown here is derived from an EMBL/GenBank/DDBJ whole genome shotgun (WGS) entry which is preliminary data.</text>
</comment>
<accession>A0A7Y9XB36</accession>
<dbReference type="RefSeq" id="WP_337797794.1">
    <property type="nucleotide sequence ID" value="NZ_JACCHL010000001.1"/>
</dbReference>
<dbReference type="Proteomes" id="UP000584931">
    <property type="component" value="Unassembled WGS sequence"/>
</dbReference>
<gene>
    <name evidence="1" type="ORF">HNR06_000902</name>
</gene>
<keyword evidence="1" id="KW-0808">Transferase</keyword>
<evidence type="ECO:0000313" key="1">
    <source>
        <dbReference type="EMBL" id="NYH51313.1"/>
    </source>
</evidence>
<dbReference type="AlphaFoldDB" id="A0A7Y9XB36"/>
<keyword evidence="1" id="KW-0418">Kinase</keyword>
<sequence length="113" mass="12669">MAFSDTASADLRRRIIDDIRALADFLDLNPDLPLGPHTRVEVVYFPHTDTEDEAFDEVADVAALLGRIPAWEGEHYVVEHAHGAGRYRAVAIPDDVRAAYRAWLSYTGHVRPD</sequence>
<reference evidence="1 2" key="1">
    <citation type="submission" date="2020-07" db="EMBL/GenBank/DDBJ databases">
        <title>Sequencing the genomes of 1000 actinobacteria strains.</title>
        <authorList>
            <person name="Klenk H.-P."/>
        </authorList>
    </citation>
    <scope>NUCLEOTIDE SEQUENCE [LARGE SCALE GENOMIC DNA]</scope>
    <source>
        <strain evidence="1 2">DSM 45278</strain>
    </source>
</reference>
<name>A0A7Y9XB36_9ACTN</name>
<protein>
    <submittedName>
        <fullName evidence="1">Putative fused transcriptional regulator/phosphomethylpyrimidine kinase</fullName>
    </submittedName>
</protein>
<organism evidence="1 2">
    <name type="scientific">Nocardiopsis sinuspersici</name>
    <dbReference type="NCBI Taxonomy" id="501010"/>
    <lineage>
        <taxon>Bacteria</taxon>
        <taxon>Bacillati</taxon>
        <taxon>Actinomycetota</taxon>
        <taxon>Actinomycetes</taxon>
        <taxon>Streptosporangiales</taxon>
        <taxon>Nocardiopsidaceae</taxon>
        <taxon>Nocardiopsis</taxon>
    </lineage>
</organism>
<evidence type="ECO:0000313" key="2">
    <source>
        <dbReference type="Proteomes" id="UP000584931"/>
    </source>
</evidence>
<dbReference type="GO" id="GO:0016301">
    <property type="term" value="F:kinase activity"/>
    <property type="evidence" value="ECO:0007669"/>
    <property type="project" value="UniProtKB-KW"/>
</dbReference>